<protein>
    <submittedName>
        <fullName evidence="4">Histidine kinase N-terminal 7TM domain-containing protein</fullName>
    </submittedName>
</protein>
<dbReference type="SUPFAM" id="SSF55785">
    <property type="entry name" value="PYP-like sensor domain (PAS domain)"/>
    <property type="match status" value="1"/>
</dbReference>
<evidence type="ECO:0000259" key="2">
    <source>
        <dbReference type="PROSITE" id="PS50113"/>
    </source>
</evidence>
<dbReference type="PROSITE" id="PS50113">
    <property type="entry name" value="PAC"/>
    <property type="match status" value="1"/>
</dbReference>
<feature type="domain" description="PAC" evidence="2">
    <location>
        <begin position="298"/>
        <end position="351"/>
    </location>
</feature>
<organism evidence="4 5">
    <name type="scientific">Paenibacillus puldeungensis</name>
    <dbReference type="NCBI Taxonomy" id="696536"/>
    <lineage>
        <taxon>Bacteria</taxon>
        <taxon>Bacillati</taxon>
        <taxon>Bacillota</taxon>
        <taxon>Bacilli</taxon>
        <taxon>Bacillales</taxon>
        <taxon>Paenibacillaceae</taxon>
        <taxon>Paenibacillus</taxon>
    </lineage>
</organism>
<sequence>MGSQVDVYITLVAMSGVLNLFLGIYAFIHRKDIPNARTFLIYIIALSLYIFGFAFELASDSLAEIKRWIVVEYMGMPFAAVFGLLLIFHYLGKRVPRFAVAAMFVIPVITLLMVATNDAHHLFYKSIYLRTSSPSPLVDISIGEWYIVHGAYTFACLLAGAVMLIRRWPQSRGTFRPQHVTLTFSQIIPMVSSFLYLMGATPQGIDPVPIVLSITSCMYFWAIASSRMLTIVPIAKEIIFESMREGVIVLDSARRIVDYNPALAVLMPEAGNWMVGRKLPEAWLKLTGTSFPAGETIDGLEEELEWTTGGRKLTSLIRTSQVLGKGGETLGTLLLLIDVTEQRRLQDQLRQLAYTDVLTGIANRAQFFHLGKLMLKEAAASRSFCSFLLFDLDFFKRINDTYGHDVGDQALVHVAKVCKRSLPPRAVFARYGGEEFVIGLPGASMKEAGEVAERLRLALSGEPLRMQSDLLQITASFGVAEYAGGSGTLESLLRVADAALYEAKRNGRDAVMLAAATAESAE</sequence>
<feature type="transmembrane region" description="Helical" evidence="1">
    <location>
        <begin position="145"/>
        <end position="168"/>
    </location>
</feature>
<dbReference type="InterPro" id="IPR013656">
    <property type="entry name" value="PAS_4"/>
</dbReference>
<dbReference type="InterPro" id="IPR029787">
    <property type="entry name" value="Nucleotide_cyclase"/>
</dbReference>
<proteinExistence type="predicted"/>
<gene>
    <name evidence="4" type="ORF">ACFQ3W_13775</name>
</gene>
<dbReference type="Pfam" id="PF08448">
    <property type="entry name" value="PAS_4"/>
    <property type="match status" value="1"/>
</dbReference>
<dbReference type="SUPFAM" id="SSF55073">
    <property type="entry name" value="Nucleotide cyclase"/>
    <property type="match status" value="1"/>
</dbReference>
<evidence type="ECO:0000313" key="5">
    <source>
        <dbReference type="Proteomes" id="UP001597262"/>
    </source>
</evidence>
<dbReference type="InterPro" id="IPR035965">
    <property type="entry name" value="PAS-like_dom_sf"/>
</dbReference>
<keyword evidence="4" id="KW-0418">Kinase</keyword>
<keyword evidence="1" id="KW-0472">Membrane</keyword>
<dbReference type="GO" id="GO:0016301">
    <property type="term" value="F:kinase activity"/>
    <property type="evidence" value="ECO:0007669"/>
    <property type="project" value="UniProtKB-KW"/>
</dbReference>
<dbReference type="Pfam" id="PF00990">
    <property type="entry name" value="GGDEF"/>
    <property type="match status" value="1"/>
</dbReference>
<feature type="transmembrane region" description="Helical" evidence="1">
    <location>
        <begin position="98"/>
        <end position="116"/>
    </location>
</feature>
<dbReference type="Gene3D" id="3.30.70.270">
    <property type="match status" value="1"/>
</dbReference>
<dbReference type="InterPro" id="IPR000160">
    <property type="entry name" value="GGDEF_dom"/>
</dbReference>
<dbReference type="InterPro" id="IPR050469">
    <property type="entry name" value="Diguanylate_Cyclase"/>
</dbReference>
<feature type="domain" description="GGDEF" evidence="3">
    <location>
        <begin position="383"/>
        <end position="516"/>
    </location>
</feature>
<evidence type="ECO:0000313" key="4">
    <source>
        <dbReference type="EMBL" id="MFD1177360.1"/>
    </source>
</evidence>
<dbReference type="SMART" id="SM00267">
    <property type="entry name" value="GGDEF"/>
    <property type="match status" value="1"/>
</dbReference>
<dbReference type="PANTHER" id="PTHR45138">
    <property type="entry name" value="REGULATORY COMPONENTS OF SENSORY TRANSDUCTION SYSTEM"/>
    <property type="match status" value="1"/>
</dbReference>
<evidence type="ECO:0000256" key="1">
    <source>
        <dbReference type="SAM" id="Phobius"/>
    </source>
</evidence>
<keyword evidence="4" id="KW-0808">Transferase</keyword>
<evidence type="ECO:0000259" key="3">
    <source>
        <dbReference type="PROSITE" id="PS50887"/>
    </source>
</evidence>
<feature type="transmembrane region" description="Helical" evidence="1">
    <location>
        <begin position="6"/>
        <end position="27"/>
    </location>
</feature>
<feature type="transmembrane region" description="Helical" evidence="1">
    <location>
        <begin position="70"/>
        <end position="91"/>
    </location>
</feature>
<dbReference type="Proteomes" id="UP001597262">
    <property type="component" value="Unassembled WGS sequence"/>
</dbReference>
<keyword evidence="1" id="KW-1133">Transmembrane helix</keyword>
<dbReference type="InterPro" id="IPR000700">
    <property type="entry name" value="PAS-assoc_C"/>
</dbReference>
<dbReference type="InterPro" id="IPR031621">
    <property type="entry name" value="HisKA_7TM"/>
</dbReference>
<feature type="transmembrane region" description="Helical" evidence="1">
    <location>
        <begin position="39"/>
        <end position="58"/>
    </location>
</feature>
<dbReference type="Gene3D" id="3.30.450.20">
    <property type="entry name" value="PAS domain"/>
    <property type="match status" value="1"/>
</dbReference>
<dbReference type="EMBL" id="JBHTLM010000009">
    <property type="protein sequence ID" value="MFD1177360.1"/>
    <property type="molecule type" value="Genomic_DNA"/>
</dbReference>
<dbReference type="PANTHER" id="PTHR45138:SF9">
    <property type="entry name" value="DIGUANYLATE CYCLASE DGCM-RELATED"/>
    <property type="match status" value="1"/>
</dbReference>
<dbReference type="RefSeq" id="WP_379319809.1">
    <property type="nucleotide sequence ID" value="NZ_JBHTLM010000009.1"/>
</dbReference>
<feature type="transmembrane region" description="Helical" evidence="1">
    <location>
        <begin position="180"/>
        <end position="198"/>
    </location>
</feature>
<keyword evidence="5" id="KW-1185">Reference proteome</keyword>
<keyword evidence="1" id="KW-0812">Transmembrane</keyword>
<dbReference type="Pfam" id="PF16927">
    <property type="entry name" value="HisKA_7TM"/>
    <property type="match status" value="1"/>
</dbReference>
<name>A0ABW3RYW9_9BACL</name>
<dbReference type="InterPro" id="IPR043128">
    <property type="entry name" value="Rev_trsase/Diguanyl_cyclase"/>
</dbReference>
<reference evidence="5" key="1">
    <citation type="journal article" date="2019" name="Int. J. Syst. Evol. Microbiol.">
        <title>The Global Catalogue of Microorganisms (GCM) 10K type strain sequencing project: providing services to taxonomists for standard genome sequencing and annotation.</title>
        <authorList>
            <consortium name="The Broad Institute Genomics Platform"/>
            <consortium name="The Broad Institute Genome Sequencing Center for Infectious Disease"/>
            <person name="Wu L."/>
            <person name="Ma J."/>
        </authorList>
    </citation>
    <scope>NUCLEOTIDE SEQUENCE [LARGE SCALE GENOMIC DNA]</scope>
    <source>
        <strain evidence="5">CCUG 59189</strain>
    </source>
</reference>
<comment type="caution">
    <text evidence="4">The sequence shown here is derived from an EMBL/GenBank/DDBJ whole genome shotgun (WGS) entry which is preliminary data.</text>
</comment>
<dbReference type="NCBIfam" id="TIGR00254">
    <property type="entry name" value="GGDEF"/>
    <property type="match status" value="1"/>
</dbReference>
<dbReference type="CDD" id="cd01949">
    <property type="entry name" value="GGDEF"/>
    <property type="match status" value="1"/>
</dbReference>
<accession>A0ABW3RYW9</accession>
<dbReference type="PROSITE" id="PS50887">
    <property type="entry name" value="GGDEF"/>
    <property type="match status" value="1"/>
</dbReference>